<dbReference type="AlphaFoldDB" id="A0A2H1V2A4"/>
<feature type="compositionally biased region" description="Low complexity" evidence="1">
    <location>
        <begin position="284"/>
        <end position="308"/>
    </location>
</feature>
<organism evidence="2">
    <name type="scientific">Spodoptera frugiperda</name>
    <name type="common">Fall armyworm</name>
    <dbReference type="NCBI Taxonomy" id="7108"/>
    <lineage>
        <taxon>Eukaryota</taxon>
        <taxon>Metazoa</taxon>
        <taxon>Ecdysozoa</taxon>
        <taxon>Arthropoda</taxon>
        <taxon>Hexapoda</taxon>
        <taxon>Insecta</taxon>
        <taxon>Pterygota</taxon>
        <taxon>Neoptera</taxon>
        <taxon>Endopterygota</taxon>
        <taxon>Lepidoptera</taxon>
        <taxon>Glossata</taxon>
        <taxon>Ditrysia</taxon>
        <taxon>Noctuoidea</taxon>
        <taxon>Noctuidae</taxon>
        <taxon>Amphipyrinae</taxon>
        <taxon>Spodoptera</taxon>
    </lineage>
</organism>
<feature type="compositionally biased region" description="Polar residues" evidence="1">
    <location>
        <begin position="250"/>
        <end position="264"/>
    </location>
</feature>
<feature type="region of interest" description="Disordered" evidence="1">
    <location>
        <begin position="87"/>
        <end position="137"/>
    </location>
</feature>
<feature type="compositionally biased region" description="Basic and acidic residues" evidence="1">
    <location>
        <begin position="181"/>
        <end position="190"/>
    </location>
</feature>
<feature type="region of interest" description="Disordered" evidence="1">
    <location>
        <begin position="249"/>
        <end position="349"/>
    </location>
</feature>
<name>A0A2H1V2A4_SPOFR</name>
<feature type="compositionally biased region" description="Polar residues" evidence="1">
    <location>
        <begin position="314"/>
        <end position="327"/>
    </location>
</feature>
<dbReference type="EMBL" id="ODYU01000355">
    <property type="protein sequence ID" value="SOQ34975.1"/>
    <property type="molecule type" value="Genomic_DNA"/>
</dbReference>
<protein>
    <submittedName>
        <fullName evidence="2">SFRICE_000093</fullName>
    </submittedName>
</protein>
<evidence type="ECO:0000313" key="2">
    <source>
        <dbReference type="EMBL" id="SOQ34975.1"/>
    </source>
</evidence>
<sequence>MSLPRIRKVVASEDGPLARGSVAKASGDSVACTVHTDPEPLRSRSKNKIPKSVRYDLENALVSLCDVWFEEIKPHLVRNNIKLHVHGSTAGGDHERVPAPEPAPPSPTEPAAPGCSHLDPGAASDHHPRRSASSAGFCSTLPTASRARCARLHMPSRRRPLSPLLSVPQTPHECAQTQSHNCEEKKLERPRNRRRHRRSQAEAQLSPTRRVPRLCHTYRAQPAQPSPPSAPSQSRDHYFRFIVPRHVMKNKSTQTKPASPSVSRGCQYRAPTTPRSPLPRGTNSRSRAPAVSSPRSPHVRSPVVHSPVIRCEISSRSNPRNLSSHNPDPNPGPRKQGSFSPSKPTLAPTSLECATAKPSLPRIDVCRLKRPERTVAVDLPLFQDDLIDIIGESNDMRLRLLCSSTNSPKREDHRSCMTLCRPDRQARPGGLKKIPPWR</sequence>
<proteinExistence type="predicted"/>
<gene>
    <name evidence="2" type="ORF">SFRICE_000093</name>
</gene>
<reference evidence="2" key="1">
    <citation type="submission" date="2016-07" db="EMBL/GenBank/DDBJ databases">
        <authorList>
            <person name="Bretaudeau A."/>
        </authorList>
    </citation>
    <scope>NUCLEOTIDE SEQUENCE</scope>
    <source>
        <strain evidence="2">Rice</strain>
        <tissue evidence="2">Whole body</tissue>
    </source>
</reference>
<feature type="compositionally biased region" description="Pro residues" evidence="1">
    <location>
        <begin position="99"/>
        <end position="110"/>
    </location>
</feature>
<feature type="region of interest" description="Disordered" evidence="1">
    <location>
        <begin position="156"/>
        <end position="212"/>
    </location>
</feature>
<evidence type="ECO:0000256" key="1">
    <source>
        <dbReference type="SAM" id="MobiDB-lite"/>
    </source>
</evidence>
<dbReference type="OrthoDB" id="7485473at2759"/>
<feature type="region of interest" description="Disordered" evidence="1">
    <location>
        <begin position="13"/>
        <end position="45"/>
    </location>
</feature>
<accession>A0A2H1V2A4</accession>